<gene>
    <name evidence="1" type="ORF">SAMN06295987_104284</name>
</gene>
<organism evidence="1 2">
    <name type="scientific">Novosphingobium mathurense</name>
    <dbReference type="NCBI Taxonomy" id="428990"/>
    <lineage>
        <taxon>Bacteria</taxon>
        <taxon>Pseudomonadati</taxon>
        <taxon>Pseudomonadota</taxon>
        <taxon>Alphaproteobacteria</taxon>
        <taxon>Sphingomonadales</taxon>
        <taxon>Sphingomonadaceae</taxon>
        <taxon>Novosphingobium</taxon>
    </lineage>
</organism>
<proteinExistence type="predicted"/>
<evidence type="ECO:0000313" key="1">
    <source>
        <dbReference type="EMBL" id="SLK03712.1"/>
    </source>
</evidence>
<dbReference type="Gene3D" id="2.60.120.40">
    <property type="match status" value="1"/>
</dbReference>
<reference evidence="2" key="1">
    <citation type="submission" date="2017-02" db="EMBL/GenBank/DDBJ databases">
        <authorList>
            <person name="Varghese N."/>
            <person name="Submissions S."/>
        </authorList>
    </citation>
    <scope>NUCLEOTIDE SEQUENCE [LARGE SCALE GENOMIC DNA]</scope>
    <source>
        <strain evidence="2">SM117</strain>
    </source>
</reference>
<evidence type="ECO:0000313" key="2">
    <source>
        <dbReference type="Proteomes" id="UP000190989"/>
    </source>
</evidence>
<dbReference type="EMBL" id="FVZE01000004">
    <property type="protein sequence ID" value="SLK03712.1"/>
    <property type="molecule type" value="Genomic_DNA"/>
</dbReference>
<dbReference type="AlphaFoldDB" id="A0A1U6I6U3"/>
<keyword evidence="2" id="KW-1185">Reference proteome</keyword>
<dbReference type="STRING" id="428990.SAMN06295987_104284"/>
<accession>A0A1U6I6U3</accession>
<dbReference type="RefSeq" id="WP_079730930.1">
    <property type="nucleotide sequence ID" value="NZ_FVZE01000004.1"/>
</dbReference>
<dbReference type="Proteomes" id="UP000190989">
    <property type="component" value="Unassembled WGS sequence"/>
</dbReference>
<dbReference type="SUPFAM" id="SSF49842">
    <property type="entry name" value="TNF-like"/>
    <property type="match status" value="1"/>
</dbReference>
<protein>
    <submittedName>
        <fullName evidence="1">Uncharacterized protein</fullName>
    </submittedName>
</protein>
<dbReference type="InterPro" id="IPR008983">
    <property type="entry name" value="Tumour_necrosis_fac-like_dom"/>
</dbReference>
<sequence>MAAEILSDLSRATDSNSDSLTGATWNFYDVGTLTPRAVYSDASLSTSLGAVVTADSGGQFVPIYLDGSYEYRGILKDFDGNTIKDIPKINPALSALLASTASSKGAGLVGFSHAATYAASTVGKKLQQIVDPRDAPYNAAGDGATDDYTPLASALASGKKVWLEPGVTYAFGTQLAYSVDNSGFIGGGKLLMLTGTGEFDAADYTGTYSTNRTGILIDGITNPVLDAIIEMETNASVRTCNAVTVVSCTNPNIKVEAYGFKEAKYGIVEANSNTGGVIDANVHDCGADSTSLGSMQITGLAVDGNRVGGVNSTGVRYFGRFKDIRLGAAAGAAYGEQTDGLNIQTVGYSGAICDVIAENVGEAFDCFGDHVIANVNAKDVVNYGVKLIHGASFCQVTATVDGCGIYGAVIGSDSTTKSCNRNNINLTVDGVGTVSNPTSPANQAAFATDGSSAAYQPTNNTITVNGRTNGATATHAVLLESGSGNLIEADCTLSFGTQYGSISTLSRAATTTSGSPDLTSVNTNGLVAGQTVTGTGIPADTVLVSVDTGAGTAVMSKNATASGAITMSAPLYGNIIRRRQGTYIKAYIGTATTVAQNADVPFDTELTDRTNEFNPSTYTATVRCDGRYEVLAQARCSSVPSLEQWGIAVYKNGSEVYRHTPINGAASAREVWAQIPAIVLDCAAGDTIKCVCIATSAGPFTVTNDRKYSFIQIRQI</sequence>
<name>A0A1U6I6U3_9SPHN</name>